<dbReference type="RefSeq" id="WP_378270355.1">
    <property type="nucleotide sequence ID" value="NZ_JBHUKR010000022.1"/>
</dbReference>
<organism evidence="1 2">
    <name type="scientific">Amycolatopsis pigmentata</name>
    <dbReference type="NCBI Taxonomy" id="450801"/>
    <lineage>
        <taxon>Bacteria</taxon>
        <taxon>Bacillati</taxon>
        <taxon>Actinomycetota</taxon>
        <taxon>Actinomycetes</taxon>
        <taxon>Pseudonocardiales</taxon>
        <taxon>Pseudonocardiaceae</taxon>
        <taxon>Amycolatopsis</taxon>
    </lineage>
</organism>
<dbReference type="Proteomes" id="UP001597417">
    <property type="component" value="Unassembled WGS sequence"/>
</dbReference>
<reference evidence="2" key="1">
    <citation type="journal article" date="2019" name="Int. J. Syst. Evol. Microbiol.">
        <title>The Global Catalogue of Microorganisms (GCM) 10K type strain sequencing project: providing services to taxonomists for standard genome sequencing and annotation.</title>
        <authorList>
            <consortium name="The Broad Institute Genomics Platform"/>
            <consortium name="The Broad Institute Genome Sequencing Center for Infectious Disease"/>
            <person name="Wu L."/>
            <person name="Ma J."/>
        </authorList>
    </citation>
    <scope>NUCLEOTIDE SEQUENCE [LARGE SCALE GENOMIC DNA]</scope>
    <source>
        <strain evidence="2">CGMCC 4.7645</strain>
    </source>
</reference>
<name>A0ABW5G2V3_9PSEU</name>
<gene>
    <name evidence="1" type="ORF">ACFSXZ_35510</name>
</gene>
<protein>
    <submittedName>
        <fullName evidence="1">Uncharacterized protein</fullName>
    </submittedName>
</protein>
<comment type="caution">
    <text evidence="1">The sequence shown here is derived from an EMBL/GenBank/DDBJ whole genome shotgun (WGS) entry which is preliminary data.</text>
</comment>
<evidence type="ECO:0000313" key="2">
    <source>
        <dbReference type="Proteomes" id="UP001597417"/>
    </source>
</evidence>
<evidence type="ECO:0000313" key="1">
    <source>
        <dbReference type="EMBL" id="MFD2421653.1"/>
    </source>
</evidence>
<proteinExistence type="predicted"/>
<keyword evidence="2" id="KW-1185">Reference proteome</keyword>
<dbReference type="EMBL" id="JBHUKR010000022">
    <property type="protein sequence ID" value="MFD2421653.1"/>
    <property type="molecule type" value="Genomic_DNA"/>
</dbReference>
<sequence length="65" mass="7409">MSEPVIESIARLELKPGEILVVRVPDRYPMDALHRMEEWVKDRIPEGCSAMVLTDDMKLEVVSPS</sequence>
<accession>A0ABW5G2V3</accession>